<keyword evidence="2" id="KW-1185">Reference proteome</keyword>
<evidence type="ECO:0000313" key="2">
    <source>
        <dbReference type="Proteomes" id="UP000266861"/>
    </source>
</evidence>
<sequence>MIHAVGPIYLGTDDIVDNGSILYFKTHHIIYIPIVCINRYSEDSRTKVEREFDDSISNF</sequence>
<name>A0A397JMB6_9GLOM</name>
<organism evidence="1 2">
    <name type="scientific">Diversispora epigaea</name>
    <dbReference type="NCBI Taxonomy" id="1348612"/>
    <lineage>
        <taxon>Eukaryota</taxon>
        <taxon>Fungi</taxon>
        <taxon>Fungi incertae sedis</taxon>
        <taxon>Mucoromycota</taxon>
        <taxon>Glomeromycotina</taxon>
        <taxon>Glomeromycetes</taxon>
        <taxon>Diversisporales</taxon>
        <taxon>Diversisporaceae</taxon>
        <taxon>Diversispora</taxon>
    </lineage>
</organism>
<gene>
    <name evidence="1" type="ORF">Glove_19g292</name>
</gene>
<comment type="caution">
    <text evidence="1">The sequence shown here is derived from an EMBL/GenBank/DDBJ whole genome shotgun (WGS) entry which is preliminary data.</text>
</comment>
<evidence type="ECO:0000313" key="1">
    <source>
        <dbReference type="EMBL" id="RHZ89081.1"/>
    </source>
</evidence>
<dbReference type="AlphaFoldDB" id="A0A397JMB6"/>
<protein>
    <submittedName>
        <fullName evidence="1">Uncharacterized protein</fullName>
    </submittedName>
</protein>
<reference evidence="1 2" key="1">
    <citation type="submission" date="2018-08" db="EMBL/GenBank/DDBJ databases">
        <title>Genome and evolution of the arbuscular mycorrhizal fungus Diversispora epigaea (formerly Glomus versiforme) and its bacterial endosymbionts.</title>
        <authorList>
            <person name="Sun X."/>
            <person name="Fei Z."/>
            <person name="Harrison M."/>
        </authorList>
    </citation>
    <scope>NUCLEOTIDE SEQUENCE [LARGE SCALE GENOMIC DNA]</scope>
    <source>
        <strain evidence="1 2">IT104</strain>
    </source>
</reference>
<dbReference type="EMBL" id="PQFF01000017">
    <property type="protein sequence ID" value="RHZ89081.1"/>
    <property type="molecule type" value="Genomic_DNA"/>
</dbReference>
<dbReference type="Proteomes" id="UP000266861">
    <property type="component" value="Unassembled WGS sequence"/>
</dbReference>
<proteinExistence type="predicted"/>
<accession>A0A397JMB6</accession>